<keyword evidence="2" id="KW-1185">Reference proteome</keyword>
<evidence type="ECO:0008006" key="3">
    <source>
        <dbReference type="Google" id="ProtNLM"/>
    </source>
</evidence>
<name>A0A5C6QDQ5_9GAMM</name>
<dbReference type="RefSeq" id="WP_146788485.1">
    <property type="nucleotide sequence ID" value="NZ_VOLT01000006.1"/>
</dbReference>
<accession>A0A5C6QDQ5</accession>
<dbReference type="AlphaFoldDB" id="A0A5C6QDQ5"/>
<evidence type="ECO:0000313" key="1">
    <source>
        <dbReference type="EMBL" id="TWX67156.1"/>
    </source>
</evidence>
<proteinExistence type="predicted"/>
<sequence length="85" mass="9948">MEKKDISSNYHKLEKCCGEFFDEKEKIYFFPLIASWAGSDRQAVSWFQNEKIPALGGKTGLEICRNNQMNDFLHYIRQIEYGGFS</sequence>
<dbReference type="Proteomes" id="UP000321822">
    <property type="component" value="Unassembled WGS sequence"/>
</dbReference>
<dbReference type="OrthoDB" id="6266907at2"/>
<gene>
    <name evidence="1" type="ORF">ESZ36_12625</name>
</gene>
<organism evidence="1 2">
    <name type="scientific">Colwellia demingiae</name>
    <dbReference type="NCBI Taxonomy" id="89401"/>
    <lineage>
        <taxon>Bacteria</taxon>
        <taxon>Pseudomonadati</taxon>
        <taxon>Pseudomonadota</taxon>
        <taxon>Gammaproteobacteria</taxon>
        <taxon>Alteromonadales</taxon>
        <taxon>Colwelliaceae</taxon>
        <taxon>Colwellia</taxon>
    </lineage>
</organism>
<reference evidence="1 2" key="1">
    <citation type="submission" date="2019-07" db="EMBL/GenBank/DDBJ databases">
        <title>Genomes of sea-ice associated Colwellia species.</title>
        <authorList>
            <person name="Bowman J.P."/>
        </authorList>
    </citation>
    <scope>NUCLEOTIDE SEQUENCE [LARGE SCALE GENOMIC DNA]</scope>
    <source>
        <strain evidence="1 2">ACAM 459</strain>
    </source>
</reference>
<evidence type="ECO:0000313" key="2">
    <source>
        <dbReference type="Proteomes" id="UP000321822"/>
    </source>
</evidence>
<protein>
    <recommendedName>
        <fullName evidence="3">DUF2384 domain-containing protein</fullName>
    </recommendedName>
</protein>
<comment type="caution">
    <text evidence="1">The sequence shown here is derived from an EMBL/GenBank/DDBJ whole genome shotgun (WGS) entry which is preliminary data.</text>
</comment>
<dbReference type="EMBL" id="VOLT01000006">
    <property type="protein sequence ID" value="TWX67156.1"/>
    <property type="molecule type" value="Genomic_DNA"/>
</dbReference>